<protein>
    <submittedName>
        <fullName evidence="2">DNA-binding CsgD family transcriptional regulator/PAS domain-containing protein</fullName>
    </submittedName>
</protein>
<dbReference type="Gene3D" id="1.10.10.10">
    <property type="entry name" value="Winged helix-like DNA-binding domain superfamily/Winged helix DNA-binding domain"/>
    <property type="match status" value="1"/>
</dbReference>
<dbReference type="InterPro" id="IPR036388">
    <property type="entry name" value="WH-like_DNA-bd_sf"/>
</dbReference>
<organism evidence="2 3">
    <name type="scientific">Bradyrhizobium algeriense</name>
    <dbReference type="NCBI Taxonomy" id="634784"/>
    <lineage>
        <taxon>Bacteria</taxon>
        <taxon>Pseudomonadati</taxon>
        <taxon>Pseudomonadota</taxon>
        <taxon>Alphaproteobacteria</taxon>
        <taxon>Hyphomicrobiales</taxon>
        <taxon>Nitrobacteraceae</taxon>
        <taxon>Bradyrhizobium</taxon>
    </lineage>
</organism>
<evidence type="ECO:0000313" key="3">
    <source>
        <dbReference type="Proteomes" id="UP001364224"/>
    </source>
</evidence>
<dbReference type="InterPro" id="IPR000792">
    <property type="entry name" value="Tscrpt_reg_LuxR_C"/>
</dbReference>
<dbReference type="Proteomes" id="UP001364224">
    <property type="component" value="Unassembled WGS sequence"/>
</dbReference>
<evidence type="ECO:0000313" key="2">
    <source>
        <dbReference type="EMBL" id="MEH2553823.1"/>
    </source>
</evidence>
<feature type="domain" description="HTH luxR-type" evidence="1">
    <location>
        <begin position="288"/>
        <end position="345"/>
    </location>
</feature>
<keyword evidence="3" id="KW-1185">Reference proteome</keyword>
<evidence type="ECO:0000259" key="1">
    <source>
        <dbReference type="SMART" id="SM00421"/>
    </source>
</evidence>
<dbReference type="SMART" id="SM00421">
    <property type="entry name" value="HTH_LUXR"/>
    <property type="match status" value="1"/>
</dbReference>
<dbReference type="InterPro" id="IPR016032">
    <property type="entry name" value="Sig_transdc_resp-reg_C-effctor"/>
</dbReference>
<gene>
    <name evidence="2" type="ORF">V1286_001352</name>
</gene>
<dbReference type="SUPFAM" id="SSF46894">
    <property type="entry name" value="C-terminal effector domain of the bipartite response regulators"/>
    <property type="match status" value="1"/>
</dbReference>
<dbReference type="EMBL" id="JAZHRV010000001">
    <property type="protein sequence ID" value="MEH2553823.1"/>
    <property type="molecule type" value="Genomic_DNA"/>
</dbReference>
<accession>A0ABU8B729</accession>
<comment type="caution">
    <text evidence="2">The sequence shown here is derived from an EMBL/GenBank/DDBJ whole genome shotgun (WGS) entry which is preliminary data.</text>
</comment>
<name>A0ABU8B729_9BRAD</name>
<keyword evidence="2" id="KW-0238">DNA-binding</keyword>
<dbReference type="GO" id="GO:0003677">
    <property type="term" value="F:DNA binding"/>
    <property type="evidence" value="ECO:0007669"/>
    <property type="project" value="UniProtKB-KW"/>
</dbReference>
<sequence length="354" mass="38050">MWTVVLEEISEFVGGRAAALVFKDSGSAFVEARYQFGIDPNRVRLYSETYSKFDPFAALAFVGGGQIVSLPDLVCFEEYCKGRFYQEWAVPQGWIDVASAVLDKSATSYVFLSVFRGIADGMVDDEMRRRMALVIPHVRRAALIGKVIGLKREEAQTFADTFDGLGAGMFLVDGRGQIIHANSAGSAILSEGSVLRSMNGQIVAGEAQINKTLRDKFAMVDQGDAALGTKGLALPLRAPDGERYVVHVLPLASEARLRAGVAHTAVAALFVRKAILETRSAPEVIGLTYKLTPTELRVLLAVVEVGGVPEVAAALGVAQTTIKTHVSRLFEKTGTSRQADLVKLVAGFSTPLAD</sequence>
<reference evidence="2 3" key="1">
    <citation type="submission" date="2024-02" db="EMBL/GenBank/DDBJ databases">
        <title>Adaptive strategies in a cosmopolitan and abundant soil bacterium.</title>
        <authorList>
            <person name="Carini P."/>
        </authorList>
    </citation>
    <scope>NUCLEOTIDE SEQUENCE [LARGE SCALE GENOMIC DNA]</scope>
    <source>
        <strain evidence="2 3">AZCC 1608</strain>
    </source>
</reference>
<proteinExistence type="predicted"/>
<dbReference type="RefSeq" id="WP_334478392.1">
    <property type="nucleotide sequence ID" value="NZ_JAZHRV010000001.1"/>
</dbReference>
<dbReference type="Pfam" id="PF00196">
    <property type="entry name" value="GerE"/>
    <property type="match status" value="1"/>
</dbReference>